<dbReference type="Proteomes" id="UP000233556">
    <property type="component" value="Unassembled WGS sequence"/>
</dbReference>
<reference evidence="2" key="2">
    <citation type="submission" date="2017-12" db="EMBL/GenBank/DDBJ databases">
        <title>Genome sequence of the Bar-tailed Godwit (Limosa lapponica baueri).</title>
        <authorList>
            <person name="Lima N.C.B."/>
            <person name="Parody-Merino A.M."/>
            <person name="Battley P.F."/>
            <person name="Fidler A.E."/>
            <person name="Prosdocimi F."/>
        </authorList>
    </citation>
    <scope>NUCLEOTIDE SEQUENCE [LARGE SCALE GENOMIC DNA]</scope>
</reference>
<accession>A0A2I0UI30</accession>
<protein>
    <submittedName>
        <fullName evidence="1">Uncharacterized protein</fullName>
    </submittedName>
</protein>
<organism evidence="1 2">
    <name type="scientific">Limosa lapponica baueri</name>
    <dbReference type="NCBI Taxonomy" id="1758121"/>
    <lineage>
        <taxon>Eukaryota</taxon>
        <taxon>Metazoa</taxon>
        <taxon>Chordata</taxon>
        <taxon>Craniata</taxon>
        <taxon>Vertebrata</taxon>
        <taxon>Euteleostomi</taxon>
        <taxon>Archelosauria</taxon>
        <taxon>Archosauria</taxon>
        <taxon>Dinosauria</taxon>
        <taxon>Saurischia</taxon>
        <taxon>Theropoda</taxon>
        <taxon>Coelurosauria</taxon>
        <taxon>Aves</taxon>
        <taxon>Neognathae</taxon>
        <taxon>Neoaves</taxon>
        <taxon>Charadriiformes</taxon>
        <taxon>Scolopacidae</taxon>
        <taxon>Limosa</taxon>
    </lineage>
</organism>
<name>A0A2I0UI30_LIMLA</name>
<reference evidence="2" key="1">
    <citation type="submission" date="2017-11" db="EMBL/GenBank/DDBJ databases">
        <authorList>
            <person name="Lima N.C."/>
            <person name="Parody-Merino A.M."/>
            <person name="Battley P.F."/>
            <person name="Fidler A.E."/>
            <person name="Prosdocimi F."/>
        </authorList>
    </citation>
    <scope>NUCLEOTIDE SEQUENCE [LARGE SCALE GENOMIC DNA]</scope>
</reference>
<dbReference type="EMBL" id="KZ505747">
    <property type="protein sequence ID" value="PKU45705.1"/>
    <property type="molecule type" value="Genomic_DNA"/>
</dbReference>
<evidence type="ECO:0000313" key="2">
    <source>
        <dbReference type="Proteomes" id="UP000233556"/>
    </source>
</evidence>
<evidence type="ECO:0000313" key="1">
    <source>
        <dbReference type="EMBL" id="PKU45705.1"/>
    </source>
</evidence>
<keyword evidence="2" id="KW-1185">Reference proteome</keyword>
<sequence>MDEPETLLLMRWVSPLMDLQGLPLAEKVLMVWAQGKVYEIITVPAFQSGNVGKHLGPSDETTDWGIGLQCLSIDLPG</sequence>
<dbReference type="AlphaFoldDB" id="A0A2I0UI30"/>
<gene>
    <name evidence="1" type="ORF">llap_4001</name>
</gene>
<proteinExistence type="predicted"/>